<proteinExistence type="inferred from homology"/>
<evidence type="ECO:0008006" key="13">
    <source>
        <dbReference type="Google" id="ProtNLM"/>
    </source>
</evidence>
<keyword evidence="6 10" id="KW-0560">Oxidoreductase</keyword>
<keyword evidence="8 10" id="KW-0503">Monooxygenase</keyword>
<dbReference type="GO" id="GO:0004497">
    <property type="term" value="F:monooxygenase activity"/>
    <property type="evidence" value="ECO:0007669"/>
    <property type="project" value="UniProtKB-KW"/>
</dbReference>
<keyword evidence="12" id="KW-1185">Reference proteome</keyword>
<reference evidence="12" key="2">
    <citation type="submission" date="2015-01" db="EMBL/GenBank/DDBJ databases">
        <title>Evolutionary Origins and Diversification of the Mycorrhizal Mutualists.</title>
        <authorList>
            <consortium name="DOE Joint Genome Institute"/>
            <consortium name="Mycorrhizal Genomics Consortium"/>
            <person name="Kohler A."/>
            <person name="Kuo A."/>
            <person name="Nagy L.G."/>
            <person name="Floudas D."/>
            <person name="Copeland A."/>
            <person name="Barry K.W."/>
            <person name="Cichocki N."/>
            <person name="Veneault-Fourrey C."/>
            <person name="LaButti K."/>
            <person name="Lindquist E.A."/>
            <person name="Lipzen A."/>
            <person name="Lundell T."/>
            <person name="Morin E."/>
            <person name="Murat C."/>
            <person name="Riley R."/>
            <person name="Ohm R."/>
            <person name="Sun H."/>
            <person name="Tunlid A."/>
            <person name="Henrissat B."/>
            <person name="Grigoriev I.V."/>
            <person name="Hibbett D.S."/>
            <person name="Martin F."/>
        </authorList>
    </citation>
    <scope>NUCLEOTIDE SEQUENCE [LARGE SCALE GENOMIC DNA]</scope>
    <source>
        <strain evidence="12">LaAM-08-1</strain>
    </source>
</reference>
<dbReference type="HOGENOM" id="CLU_001570_2_3_1"/>
<evidence type="ECO:0000256" key="2">
    <source>
        <dbReference type="ARBA" id="ARBA00005179"/>
    </source>
</evidence>
<dbReference type="InterPro" id="IPR050364">
    <property type="entry name" value="Cytochrome_P450_fung"/>
</dbReference>
<evidence type="ECO:0000256" key="4">
    <source>
        <dbReference type="ARBA" id="ARBA00022617"/>
    </source>
</evidence>
<dbReference type="PRINTS" id="PR00463">
    <property type="entry name" value="EP450I"/>
</dbReference>
<sequence>MPVMLKNITAVELGLLGIGFYLLRAYLRKVNTPAPLPPGPQGLPVVGNVADMPAKKEWLTFAEWGRKWGGICSVTLMGQPLVIVNSADIMEELDKKGAIYSDRPRLEMGGELVGYNETLVLIPYGPRFRTYRKHFARYLGNSGPIEKLHPLVESETRRFLKLTLKGDYDLIGRLRTLAGGIILGLTYGYQVQERDDPFVNLIEHANGNFNAASIPGAFIVDFFPVLRSLPEFLPGMSFMETARQWRKDTQRMVDIPYNFTKEQMAAGTALPSFVSTALEAESSMSEEEIRDLKFTASSMYGGGADTTVSAEYAFFLAMVLNPEVQQKAQAEIDAVVGNDRLPTLSDRSRLPYINAVVTEVLRWNSVAPLGVPHRAVEDDIVNGFFIPKGTIVMANLWNMLHDPETYPDPFTFDPERYTTKGQRDPRNVCFGYGRRICPGMYLAEASLFSTVSMSLSVFNIEKALDDQGIPITPVHENTTGTISYPEPFKCVIKPRSAKAMALVSEEH</sequence>
<evidence type="ECO:0000256" key="5">
    <source>
        <dbReference type="ARBA" id="ARBA00022723"/>
    </source>
</evidence>
<evidence type="ECO:0000313" key="12">
    <source>
        <dbReference type="Proteomes" id="UP000054477"/>
    </source>
</evidence>
<dbReference type="GO" id="GO:0005506">
    <property type="term" value="F:iron ion binding"/>
    <property type="evidence" value="ECO:0007669"/>
    <property type="project" value="InterPro"/>
</dbReference>
<dbReference type="Pfam" id="PF00067">
    <property type="entry name" value="p450"/>
    <property type="match status" value="1"/>
</dbReference>
<dbReference type="OrthoDB" id="2789670at2759"/>
<dbReference type="InterPro" id="IPR017972">
    <property type="entry name" value="Cyt_P450_CS"/>
</dbReference>
<accession>A0A0C9WMR9</accession>
<dbReference type="PANTHER" id="PTHR46300">
    <property type="entry name" value="P450, PUTATIVE (EUROFUNG)-RELATED-RELATED"/>
    <property type="match status" value="1"/>
</dbReference>
<evidence type="ECO:0000256" key="7">
    <source>
        <dbReference type="ARBA" id="ARBA00023004"/>
    </source>
</evidence>
<dbReference type="InterPro" id="IPR002401">
    <property type="entry name" value="Cyt_P450_E_grp-I"/>
</dbReference>
<dbReference type="Gene3D" id="1.10.630.10">
    <property type="entry name" value="Cytochrome P450"/>
    <property type="match status" value="1"/>
</dbReference>
<dbReference type="InterPro" id="IPR001128">
    <property type="entry name" value="Cyt_P450"/>
</dbReference>
<organism evidence="11 12">
    <name type="scientific">Laccaria amethystina LaAM-08-1</name>
    <dbReference type="NCBI Taxonomy" id="1095629"/>
    <lineage>
        <taxon>Eukaryota</taxon>
        <taxon>Fungi</taxon>
        <taxon>Dikarya</taxon>
        <taxon>Basidiomycota</taxon>
        <taxon>Agaricomycotina</taxon>
        <taxon>Agaricomycetes</taxon>
        <taxon>Agaricomycetidae</taxon>
        <taxon>Agaricales</taxon>
        <taxon>Agaricineae</taxon>
        <taxon>Hydnangiaceae</taxon>
        <taxon>Laccaria</taxon>
    </lineage>
</organism>
<evidence type="ECO:0000256" key="3">
    <source>
        <dbReference type="ARBA" id="ARBA00010617"/>
    </source>
</evidence>
<dbReference type="AlphaFoldDB" id="A0A0C9WMR9"/>
<dbReference type="PANTHER" id="PTHR46300:SF7">
    <property type="entry name" value="P450, PUTATIVE (EUROFUNG)-RELATED"/>
    <property type="match status" value="1"/>
</dbReference>
<dbReference type="PROSITE" id="PS00086">
    <property type="entry name" value="CYTOCHROME_P450"/>
    <property type="match status" value="1"/>
</dbReference>
<evidence type="ECO:0000256" key="8">
    <source>
        <dbReference type="ARBA" id="ARBA00023033"/>
    </source>
</evidence>
<evidence type="ECO:0000256" key="9">
    <source>
        <dbReference type="PIRSR" id="PIRSR602401-1"/>
    </source>
</evidence>
<evidence type="ECO:0000313" key="11">
    <source>
        <dbReference type="EMBL" id="KIJ98429.1"/>
    </source>
</evidence>
<comment type="cofactor">
    <cofactor evidence="1 9">
        <name>heme</name>
        <dbReference type="ChEBI" id="CHEBI:30413"/>
    </cofactor>
</comment>
<keyword evidence="5 9" id="KW-0479">Metal-binding</keyword>
<dbReference type="GO" id="GO:0020037">
    <property type="term" value="F:heme binding"/>
    <property type="evidence" value="ECO:0007669"/>
    <property type="project" value="InterPro"/>
</dbReference>
<dbReference type="InterPro" id="IPR036396">
    <property type="entry name" value="Cyt_P450_sf"/>
</dbReference>
<dbReference type="CDD" id="cd11065">
    <property type="entry name" value="CYP64-like"/>
    <property type="match status" value="1"/>
</dbReference>
<dbReference type="GO" id="GO:0016705">
    <property type="term" value="F:oxidoreductase activity, acting on paired donors, with incorporation or reduction of molecular oxygen"/>
    <property type="evidence" value="ECO:0007669"/>
    <property type="project" value="InterPro"/>
</dbReference>
<evidence type="ECO:0000256" key="6">
    <source>
        <dbReference type="ARBA" id="ARBA00023002"/>
    </source>
</evidence>
<dbReference type="EMBL" id="KN838669">
    <property type="protein sequence ID" value="KIJ98429.1"/>
    <property type="molecule type" value="Genomic_DNA"/>
</dbReference>
<reference evidence="11 12" key="1">
    <citation type="submission" date="2014-04" db="EMBL/GenBank/DDBJ databases">
        <authorList>
            <consortium name="DOE Joint Genome Institute"/>
            <person name="Kuo A."/>
            <person name="Kohler A."/>
            <person name="Nagy L.G."/>
            <person name="Floudas D."/>
            <person name="Copeland A."/>
            <person name="Barry K.W."/>
            <person name="Cichocki N."/>
            <person name="Veneault-Fourrey C."/>
            <person name="LaButti K."/>
            <person name="Lindquist E.A."/>
            <person name="Lipzen A."/>
            <person name="Lundell T."/>
            <person name="Morin E."/>
            <person name="Murat C."/>
            <person name="Sun H."/>
            <person name="Tunlid A."/>
            <person name="Henrissat B."/>
            <person name="Grigoriev I.V."/>
            <person name="Hibbett D.S."/>
            <person name="Martin F."/>
            <person name="Nordberg H.P."/>
            <person name="Cantor M.N."/>
            <person name="Hua S.X."/>
        </authorList>
    </citation>
    <scope>NUCLEOTIDE SEQUENCE [LARGE SCALE GENOMIC DNA]</scope>
    <source>
        <strain evidence="11 12">LaAM-08-1</strain>
    </source>
</reference>
<feature type="binding site" description="axial binding residue" evidence="9">
    <location>
        <position position="437"/>
    </location>
    <ligand>
        <name>heme</name>
        <dbReference type="ChEBI" id="CHEBI:30413"/>
    </ligand>
    <ligandPart>
        <name>Fe</name>
        <dbReference type="ChEBI" id="CHEBI:18248"/>
    </ligandPart>
</feature>
<protein>
    <recommendedName>
        <fullName evidence="13">Cytochrome P450</fullName>
    </recommendedName>
</protein>
<dbReference type="SUPFAM" id="SSF48264">
    <property type="entry name" value="Cytochrome P450"/>
    <property type="match status" value="1"/>
</dbReference>
<dbReference type="Proteomes" id="UP000054477">
    <property type="component" value="Unassembled WGS sequence"/>
</dbReference>
<comment type="pathway">
    <text evidence="2">Secondary metabolite biosynthesis.</text>
</comment>
<evidence type="ECO:0000256" key="1">
    <source>
        <dbReference type="ARBA" id="ARBA00001971"/>
    </source>
</evidence>
<comment type="similarity">
    <text evidence="3 10">Belongs to the cytochrome P450 family.</text>
</comment>
<gene>
    <name evidence="11" type="ORF">K443DRAFT_680783</name>
</gene>
<keyword evidence="4 9" id="KW-0349">Heme</keyword>
<evidence type="ECO:0000256" key="10">
    <source>
        <dbReference type="RuleBase" id="RU000461"/>
    </source>
</evidence>
<name>A0A0C9WMR9_9AGAR</name>
<keyword evidence="7 9" id="KW-0408">Iron</keyword>
<dbReference type="STRING" id="1095629.A0A0C9WMR9"/>